<dbReference type="InterPro" id="IPR001853">
    <property type="entry name" value="DSBA-like_thioredoxin_dom"/>
</dbReference>
<dbReference type="PANTHER" id="PTHR13887:SF41">
    <property type="entry name" value="THIOREDOXIN SUPERFAMILY PROTEIN"/>
    <property type="match status" value="1"/>
</dbReference>
<dbReference type="KEGG" id="ppai:E1956_33270"/>
<dbReference type="RefSeq" id="WP_134757196.1">
    <property type="nucleotide sequence ID" value="NZ_CP038150.1"/>
</dbReference>
<dbReference type="Pfam" id="PF01323">
    <property type="entry name" value="DSBA"/>
    <property type="match status" value="1"/>
</dbReference>
<accession>A0A4P7D056</accession>
<evidence type="ECO:0000313" key="3">
    <source>
        <dbReference type="Proteomes" id="UP000295727"/>
    </source>
</evidence>
<keyword evidence="3" id="KW-1185">Reference proteome</keyword>
<name>A0A4P7D056_9BURK</name>
<organism evidence="2 3">
    <name type="scientific">Paraburkholderia pallida</name>
    <dbReference type="NCBI Taxonomy" id="2547399"/>
    <lineage>
        <taxon>Bacteria</taxon>
        <taxon>Pseudomonadati</taxon>
        <taxon>Pseudomonadota</taxon>
        <taxon>Betaproteobacteria</taxon>
        <taxon>Burkholderiales</taxon>
        <taxon>Burkholderiaceae</taxon>
        <taxon>Paraburkholderia</taxon>
    </lineage>
</organism>
<dbReference type="OrthoDB" id="9799122at2"/>
<dbReference type="GO" id="GO:0016491">
    <property type="term" value="F:oxidoreductase activity"/>
    <property type="evidence" value="ECO:0007669"/>
    <property type="project" value="InterPro"/>
</dbReference>
<dbReference type="CDD" id="cd03024">
    <property type="entry name" value="DsbA_FrnE"/>
    <property type="match status" value="1"/>
</dbReference>
<dbReference type="Gene3D" id="3.40.30.10">
    <property type="entry name" value="Glutaredoxin"/>
    <property type="match status" value="1"/>
</dbReference>
<dbReference type="SUPFAM" id="SSF52833">
    <property type="entry name" value="Thioredoxin-like"/>
    <property type="match status" value="1"/>
</dbReference>
<dbReference type="InterPro" id="IPR036249">
    <property type="entry name" value="Thioredoxin-like_sf"/>
</dbReference>
<gene>
    <name evidence="2" type="ORF">E1956_33270</name>
</gene>
<dbReference type="EMBL" id="CP038150">
    <property type="protein sequence ID" value="QBR01996.1"/>
    <property type="molecule type" value="Genomic_DNA"/>
</dbReference>
<dbReference type="Proteomes" id="UP000295727">
    <property type="component" value="Chromosome 3"/>
</dbReference>
<reference evidence="2 3" key="1">
    <citation type="submission" date="2019-03" db="EMBL/GenBank/DDBJ databases">
        <title>Paraburkholderia sp. 7MH5, isolated from subtropical forest soil.</title>
        <authorList>
            <person name="Gao Z.-H."/>
            <person name="Qiu L.-H."/>
        </authorList>
    </citation>
    <scope>NUCLEOTIDE SEQUENCE [LARGE SCALE GENOMIC DNA]</scope>
    <source>
        <strain evidence="2 3">7MH5</strain>
    </source>
</reference>
<proteinExistence type="predicted"/>
<dbReference type="PANTHER" id="PTHR13887">
    <property type="entry name" value="GLUTATHIONE S-TRANSFERASE KAPPA"/>
    <property type="match status" value="1"/>
</dbReference>
<evidence type="ECO:0000313" key="2">
    <source>
        <dbReference type="EMBL" id="QBR01996.1"/>
    </source>
</evidence>
<protein>
    <submittedName>
        <fullName evidence="2">DsbA family oxidoreductase</fullName>
    </submittedName>
</protein>
<evidence type="ECO:0000259" key="1">
    <source>
        <dbReference type="Pfam" id="PF01323"/>
    </source>
</evidence>
<dbReference type="AlphaFoldDB" id="A0A4P7D056"/>
<sequence length="219" mass="24237">MEPLEMRITHDFICPWCWIGEAKLDEAIREEGVKVRYVFVPYELNPDMPTEGLDRKAYRTAKFGSWARSQAMDSHVVDEGRPHGLAFDYERVKRTPNTLAAHRLVWFAQNEGRDARALVDAIFRAYFAEGRDIGDTGVLTDIAIAAGLDGARVRELFASADGRAEVRALEAASGLEGVNAVPFFKIGAEAVSGAQPVIVFRRALRAATRSDMEAHALSD</sequence>
<feature type="domain" description="DSBA-like thioredoxin" evidence="1">
    <location>
        <begin position="11"/>
        <end position="204"/>
    </location>
</feature>